<dbReference type="InterPro" id="IPR036188">
    <property type="entry name" value="FAD/NAD-bd_sf"/>
</dbReference>
<sequence length="473" mass="52316">MADYTSQSILVVGAGTFGISTAYHLSLRGYKKVTLIDRFSPPSTDAAGTDINKTIRFDYDKPQYAHLAEEAMEFWTSNSGPLAGLFHRIGWIMAASDHAKAFIDATYQNRKNGKGAVEYISPEEIQARFPEFKGNLKNWKSLWGSEAGWAPSDQALVRLAAAASINGVNFTFGKNGHAVRLLNDTKGNCDGVVSQSGAVHTADKIILACGPQTENLIDTKSEISAKAMCVAMIQLTEIEREKYGNLPMVDHFEMGKSPTCSSSGHKFPPISTSLCLQWLSGAAHRNISHSPPSRHADPIFHGMLFPPDQHGLLKVCSCRYVTNRHHSPIQQVSIGRSHGEFPDDRVPTQIQTELRAWIRELLPELADRPFCQTRMCWDAATKDSNFRLTPHPAHPNLFIATGGSLHGFKFLPNIGKYIVDMVEGRLDPELQSLWAWRFGSDPPASTVERHPFPERDLGELDGWNGGKPDRALL</sequence>
<evidence type="ECO:0000259" key="7">
    <source>
        <dbReference type="Pfam" id="PF01266"/>
    </source>
</evidence>
<dbReference type="EMBL" id="AMWN01000001">
    <property type="protein sequence ID" value="EXJ96293.1"/>
    <property type="molecule type" value="Genomic_DNA"/>
</dbReference>
<accession>W9YUV2</accession>
<dbReference type="RefSeq" id="XP_007720522.1">
    <property type="nucleotide sequence ID" value="XM_007722332.1"/>
</dbReference>
<organism evidence="8 9">
    <name type="scientific">Capronia coronata CBS 617.96</name>
    <dbReference type="NCBI Taxonomy" id="1182541"/>
    <lineage>
        <taxon>Eukaryota</taxon>
        <taxon>Fungi</taxon>
        <taxon>Dikarya</taxon>
        <taxon>Ascomycota</taxon>
        <taxon>Pezizomycotina</taxon>
        <taxon>Eurotiomycetes</taxon>
        <taxon>Chaetothyriomycetidae</taxon>
        <taxon>Chaetothyriales</taxon>
        <taxon>Herpotrichiellaceae</taxon>
        <taxon>Capronia</taxon>
    </lineage>
</organism>
<dbReference type="Gene3D" id="3.50.50.60">
    <property type="entry name" value="FAD/NAD(P)-binding domain"/>
    <property type="match status" value="1"/>
</dbReference>
<dbReference type="GeneID" id="19156321"/>
<keyword evidence="3" id="KW-0285">Flavoprotein</keyword>
<proteinExistence type="inferred from homology"/>
<dbReference type="Gene3D" id="3.30.9.10">
    <property type="entry name" value="D-Amino Acid Oxidase, subunit A, domain 2"/>
    <property type="match status" value="1"/>
</dbReference>
<keyword evidence="9" id="KW-1185">Reference proteome</keyword>
<dbReference type="InterPro" id="IPR045170">
    <property type="entry name" value="MTOX"/>
</dbReference>
<dbReference type="PANTHER" id="PTHR10961:SF37">
    <property type="entry name" value="FAD DEPENDENT OXIDOREDUCTASE DOMAIN-CONTAINING PROTEIN"/>
    <property type="match status" value="1"/>
</dbReference>
<evidence type="ECO:0000256" key="3">
    <source>
        <dbReference type="ARBA" id="ARBA00022630"/>
    </source>
</evidence>
<feature type="domain" description="FAD dependent oxidoreductase" evidence="7">
    <location>
        <begin position="330"/>
        <end position="421"/>
    </location>
</feature>
<evidence type="ECO:0000313" key="9">
    <source>
        <dbReference type="Proteomes" id="UP000019484"/>
    </source>
</evidence>
<evidence type="ECO:0000256" key="5">
    <source>
        <dbReference type="ARBA" id="ARBA00023002"/>
    </source>
</evidence>
<dbReference type="STRING" id="1182541.W9YUV2"/>
<comment type="similarity">
    <text evidence="2">Belongs to the MSOX/MTOX family.</text>
</comment>
<name>W9YUV2_9EURO</name>
<evidence type="ECO:0000313" key="8">
    <source>
        <dbReference type="EMBL" id="EXJ96293.1"/>
    </source>
</evidence>
<evidence type="ECO:0000256" key="6">
    <source>
        <dbReference type="SAM" id="MobiDB-lite"/>
    </source>
</evidence>
<evidence type="ECO:0000256" key="1">
    <source>
        <dbReference type="ARBA" id="ARBA00001974"/>
    </source>
</evidence>
<feature type="compositionally biased region" description="Basic and acidic residues" evidence="6">
    <location>
        <begin position="447"/>
        <end position="458"/>
    </location>
</feature>
<dbReference type="OrthoDB" id="2219495at2759"/>
<reference evidence="8 9" key="1">
    <citation type="submission" date="2013-03" db="EMBL/GenBank/DDBJ databases">
        <title>The Genome Sequence of Capronia coronata CBS 617.96.</title>
        <authorList>
            <consortium name="The Broad Institute Genomics Platform"/>
            <person name="Cuomo C."/>
            <person name="de Hoog S."/>
            <person name="Gorbushina A."/>
            <person name="Walker B."/>
            <person name="Young S.K."/>
            <person name="Zeng Q."/>
            <person name="Gargeya S."/>
            <person name="Fitzgerald M."/>
            <person name="Haas B."/>
            <person name="Abouelleil A."/>
            <person name="Allen A.W."/>
            <person name="Alvarado L."/>
            <person name="Arachchi H.M."/>
            <person name="Berlin A.M."/>
            <person name="Chapman S.B."/>
            <person name="Gainer-Dewar J."/>
            <person name="Goldberg J."/>
            <person name="Griggs A."/>
            <person name="Gujja S."/>
            <person name="Hansen M."/>
            <person name="Howarth C."/>
            <person name="Imamovic A."/>
            <person name="Ireland A."/>
            <person name="Larimer J."/>
            <person name="McCowan C."/>
            <person name="Murphy C."/>
            <person name="Pearson M."/>
            <person name="Poon T.W."/>
            <person name="Priest M."/>
            <person name="Roberts A."/>
            <person name="Saif S."/>
            <person name="Shea T."/>
            <person name="Sisk P."/>
            <person name="Sykes S."/>
            <person name="Wortman J."/>
            <person name="Nusbaum C."/>
            <person name="Birren B."/>
        </authorList>
    </citation>
    <scope>NUCLEOTIDE SEQUENCE [LARGE SCALE GENOMIC DNA]</scope>
    <source>
        <strain evidence="8 9">CBS 617.96</strain>
    </source>
</reference>
<dbReference type="GO" id="GO:0008115">
    <property type="term" value="F:sarcosine oxidase activity"/>
    <property type="evidence" value="ECO:0007669"/>
    <property type="project" value="TreeGrafter"/>
</dbReference>
<evidence type="ECO:0000256" key="2">
    <source>
        <dbReference type="ARBA" id="ARBA00010989"/>
    </source>
</evidence>
<dbReference type="AlphaFoldDB" id="W9YUV2"/>
<protein>
    <recommendedName>
        <fullName evidence="7">FAD dependent oxidoreductase domain-containing protein</fullName>
    </recommendedName>
</protein>
<evidence type="ECO:0000256" key="4">
    <source>
        <dbReference type="ARBA" id="ARBA00022827"/>
    </source>
</evidence>
<dbReference type="PANTHER" id="PTHR10961">
    <property type="entry name" value="PEROXISOMAL SARCOSINE OXIDASE"/>
    <property type="match status" value="1"/>
</dbReference>
<dbReference type="GO" id="GO:0050660">
    <property type="term" value="F:flavin adenine dinucleotide binding"/>
    <property type="evidence" value="ECO:0007669"/>
    <property type="project" value="InterPro"/>
</dbReference>
<dbReference type="Proteomes" id="UP000019484">
    <property type="component" value="Unassembled WGS sequence"/>
</dbReference>
<dbReference type="InterPro" id="IPR006076">
    <property type="entry name" value="FAD-dep_OxRdtase"/>
</dbReference>
<comment type="caution">
    <text evidence="8">The sequence shown here is derived from an EMBL/GenBank/DDBJ whole genome shotgun (WGS) entry which is preliminary data.</text>
</comment>
<comment type="cofactor">
    <cofactor evidence="1">
        <name>FAD</name>
        <dbReference type="ChEBI" id="CHEBI:57692"/>
    </cofactor>
</comment>
<dbReference type="Pfam" id="PF01266">
    <property type="entry name" value="DAO"/>
    <property type="match status" value="2"/>
</dbReference>
<dbReference type="SUPFAM" id="SSF51905">
    <property type="entry name" value="FAD/NAD(P)-binding domain"/>
    <property type="match status" value="1"/>
</dbReference>
<keyword evidence="5" id="KW-0560">Oxidoreductase</keyword>
<gene>
    <name evidence="8" type="ORF">A1O1_01419</name>
</gene>
<dbReference type="GO" id="GO:0051698">
    <property type="term" value="F:saccharopine oxidase activity"/>
    <property type="evidence" value="ECO:0007669"/>
    <property type="project" value="TreeGrafter"/>
</dbReference>
<feature type="domain" description="FAD dependent oxidoreductase" evidence="7">
    <location>
        <begin position="9"/>
        <end position="217"/>
    </location>
</feature>
<keyword evidence="4" id="KW-0274">FAD</keyword>
<dbReference type="eggNOG" id="KOG2820">
    <property type="taxonomic scope" value="Eukaryota"/>
</dbReference>
<feature type="region of interest" description="Disordered" evidence="6">
    <location>
        <begin position="443"/>
        <end position="473"/>
    </location>
</feature>
<dbReference type="HOGENOM" id="CLU_007884_0_1_1"/>